<evidence type="ECO:0000256" key="6">
    <source>
        <dbReference type="PIRSR" id="PIRSR000337-1"/>
    </source>
</evidence>
<dbReference type="AlphaFoldDB" id="A0A516NMG1"/>
<sequence>MTIVLFAQLTTAGGGGGNGRATFAHVCEWARAAHRAGIDALLFDDRQSLQPEGAGAFEAGTLTAALAAATDGIGLVPSISTEHLAPYHVARLLATIDYLSGGRVGWEMRTPGDGGETANYRADGMAAIDRQLARAEEFAQVVGGLWDSFDDDAFLRDRESGVYFLPERLHTLDHEGEHFEVAGPLNIARPPQGHPVSVRRVDSDEAAALAGRVADVAIVPIDRADEVREIGDAVTEAALGAGRRRGDVLILLERSASTPVEHLLRLAGTGVVNGFSLLASQHDSPEKAYADMLETATAVRSLSAAASGATLRARLGLRRPPSRWTAA</sequence>
<dbReference type="KEGG" id="nod:FOH10_16545"/>
<keyword evidence="3" id="KW-0560">Oxidoreductase</keyword>
<keyword evidence="2 6" id="KW-0288">FMN</keyword>
<comment type="similarity">
    <text evidence="5">Belongs to the NtaA/SnaA/DszA monooxygenase family.</text>
</comment>
<feature type="domain" description="Luciferase-like" evidence="7">
    <location>
        <begin position="8"/>
        <end position="254"/>
    </location>
</feature>
<dbReference type="RefSeq" id="WP_143981415.1">
    <property type="nucleotide sequence ID" value="NZ_CP041695.1"/>
</dbReference>
<dbReference type="InterPro" id="IPR051260">
    <property type="entry name" value="Diverse_substr_monoxygenases"/>
</dbReference>
<evidence type="ECO:0000313" key="9">
    <source>
        <dbReference type="Proteomes" id="UP000317039"/>
    </source>
</evidence>
<dbReference type="Proteomes" id="UP000317039">
    <property type="component" value="Chromosome"/>
</dbReference>
<dbReference type="PIRSF" id="PIRSF000337">
    <property type="entry name" value="NTA_MOA"/>
    <property type="match status" value="1"/>
</dbReference>
<gene>
    <name evidence="8" type="ORF">FOH10_16545</name>
</gene>
<dbReference type="InterPro" id="IPR016215">
    <property type="entry name" value="NTA_MOA"/>
</dbReference>
<evidence type="ECO:0000259" key="7">
    <source>
        <dbReference type="Pfam" id="PF00296"/>
    </source>
</evidence>
<reference evidence="8 9" key="1">
    <citation type="submission" date="2019-07" db="EMBL/GenBank/DDBJ databases">
        <title>Complete Genome Sequence and Methylome Analysis of Nocardia otitidis-caviarum NEB252.</title>
        <authorList>
            <person name="Fomenkov A."/>
            <person name="Anton B.P."/>
            <person name="Vincze T."/>
            <person name="Roberts R.J."/>
        </authorList>
    </citation>
    <scope>NUCLEOTIDE SEQUENCE [LARGE SCALE GENOMIC DNA]</scope>
    <source>
        <strain evidence="8 9">NEB252</strain>
    </source>
</reference>
<dbReference type="Pfam" id="PF00296">
    <property type="entry name" value="Bac_luciferase"/>
    <property type="match status" value="1"/>
</dbReference>
<evidence type="ECO:0000256" key="1">
    <source>
        <dbReference type="ARBA" id="ARBA00022630"/>
    </source>
</evidence>
<evidence type="ECO:0000313" key="8">
    <source>
        <dbReference type="EMBL" id="QDP80088.1"/>
    </source>
</evidence>
<evidence type="ECO:0000256" key="5">
    <source>
        <dbReference type="ARBA" id="ARBA00033748"/>
    </source>
</evidence>
<dbReference type="InterPro" id="IPR036661">
    <property type="entry name" value="Luciferase-like_sf"/>
</dbReference>
<keyword evidence="4" id="KW-0503">Monooxygenase</keyword>
<dbReference type="SUPFAM" id="SSF51679">
    <property type="entry name" value="Bacterial luciferase-like"/>
    <property type="match status" value="1"/>
</dbReference>
<keyword evidence="1 6" id="KW-0285">Flavoprotein</keyword>
<dbReference type="PANTHER" id="PTHR30011:SF16">
    <property type="entry name" value="C2H2 FINGER DOMAIN TRANSCRIPTION FACTOR (EUROFUNG)-RELATED"/>
    <property type="match status" value="1"/>
</dbReference>
<dbReference type="InterPro" id="IPR011251">
    <property type="entry name" value="Luciferase-like_dom"/>
</dbReference>
<organism evidence="8 9">
    <name type="scientific">Nocardia otitidiscaviarum</name>
    <dbReference type="NCBI Taxonomy" id="1823"/>
    <lineage>
        <taxon>Bacteria</taxon>
        <taxon>Bacillati</taxon>
        <taxon>Actinomycetota</taxon>
        <taxon>Actinomycetes</taxon>
        <taxon>Mycobacteriales</taxon>
        <taxon>Nocardiaceae</taxon>
        <taxon>Nocardia</taxon>
    </lineage>
</organism>
<feature type="binding site" evidence="6">
    <location>
        <position position="203"/>
    </location>
    <ligand>
        <name>FMN</name>
        <dbReference type="ChEBI" id="CHEBI:58210"/>
    </ligand>
</feature>
<evidence type="ECO:0000256" key="4">
    <source>
        <dbReference type="ARBA" id="ARBA00023033"/>
    </source>
</evidence>
<accession>A0A516NMG1</accession>
<dbReference type="EMBL" id="CP041695">
    <property type="protein sequence ID" value="QDP80088.1"/>
    <property type="molecule type" value="Genomic_DNA"/>
</dbReference>
<protein>
    <submittedName>
        <fullName evidence="8">LLM class flavin-dependent oxidoreductase</fullName>
    </submittedName>
</protein>
<evidence type="ECO:0000256" key="2">
    <source>
        <dbReference type="ARBA" id="ARBA00022643"/>
    </source>
</evidence>
<dbReference type="GO" id="GO:0016705">
    <property type="term" value="F:oxidoreductase activity, acting on paired donors, with incorporation or reduction of molecular oxygen"/>
    <property type="evidence" value="ECO:0007669"/>
    <property type="project" value="InterPro"/>
</dbReference>
<dbReference type="Gene3D" id="3.20.20.30">
    <property type="entry name" value="Luciferase-like domain"/>
    <property type="match status" value="1"/>
</dbReference>
<dbReference type="PANTHER" id="PTHR30011">
    <property type="entry name" value="ALKANESULFONATE MONOOXYGENASE-RELATED"/>
    <property type="match status" value="1"/>
</dbReference>
<dbReference type="GO" id="GO:0004497">
    <property type="term" value="F:monooxygenase activity"/>
    <property type="evidence" value="ECO:0007669"/>
    <property type="project" value="UniProtKB-KW"/>
</dbReference>
<name>A0A516NMG1_9NOCA</name>
<evidence type="ECO:0000256" key="3">
    <source>
        <dbReference type="ARBA" id="ARBA00023002"/>
    </source>
</evidence>
<dbReference type="GeneID" id="80333986"/>
<proteinExistence type="inferred from homology"/>